<name>A0A6A6RUI6_9PLEO</name>
<dbReference type="AlphaFoldDB" id="A0A6A6RUI6"/>
<dbReference type="Proteomes" id="UP000799753">
    <property type="component" value="Unassembled WGS sequence"/>
</dbReference>
<evidence type="ECO:0000313" key="2">
    <source>
        <dbReference type="Proteomes" id="UP000799753"/>
    </source>
</evidence>
<protein>
    <submittedName>
        <fullName evidence="1">Uncharacterized protein</fullName>
    </submittedName>
</protein>
<dbReference type="EMBL" id="MU006787">
    <property type="protein sequence ID" value="KAF2639216.1"/>
    <property type="molecule type" value="Genomic_DNA"/>
</dbReference>
<organism evidence="1 2">
    <name type="scientific">Massarina eburnea CBS 473.64</name>
    <dbReference type="NCBI Taxonomy" id="1395130"/>
    <lineage>
        <taxon>Eukaryota</taxon>
        <taxon>Fungi</taxon>
        <taxon>Dikarya</taxon>
        <taxon>Ascomycota</taxon>
        <taxon>Pezizomycotina</taxon>
        <taxon>Dothideomycetes</taxon>
        <taxon>Pleosporomycetidae</taxon>
        <taxon>Pleosporales</taxon>
        <taxon>Massarineae</taxon>
        <taxon>Massarinaceae</taxon>
        <taxon>Massarina</taxon>
    </lineage>
</organism>
<sequence>MDKARSTGETVHSSYTGKIFNPRPMRLLFPEIKFIEAQAATTEDVIYQPYIDDDTDVLVPDKALAEYYASSYKRVTGHTPPPHYRAVSSRRSARYESPALSNDLFSFFALLLSHVSSRVAPDLPLRTTPMQEDDAFDVEAQAPARAPIRQPAARTFNVLFPSGRDLDSDAGGPLKDGNFDVEAQIMGTR</sequence>
<keyword evidence="2" id="KW-1185">Reference proteome</keyword>
<gene>
    <name evidence="1" type="ORF">P280DRAFT_481376</name>
</gene>
<reference evidence="1" key="1">
    <citation type="journal article" date="2020" name="Stud. Mycol.">
        <title>101 Dothideomycetes genomes: a test case for predicting lifestyles and emergence of pathogens.</title>
        <authorList>
            <person name="Haridas S."/>
            <person name="Albert R."/>
            <person name="Binder M."/>
            <person name="Bloem J."/>
            <person name="Labutti K."/>
            <person name="Salamov A."/>
            <person name="Andreopoulos B."/>
            <person name="Baker S."/>
            <person name="Barry K."/>
            <person name="Bills G."/>
            <person name="Bluhm B."/>
            <person name="Cannon C."/>
            <person name="Castanera R."/>
            <person name="Culley D."/>
            <person name="Daum C."/>
            <person name="Ezra D."/>
            <person name="Gonzalez J."/>
            <person name="Henrissat B."/>
            <person name="Kuo A."/>
            <person name="Liang C."/>
            <person name="Lipzen A."/>
            <person name="Lutzoni F."/>
            <person name="Magnuson J."/>
            <person name="Mondo S."/>
            <person name="Nolan M."/>
            <person name="Ohm R."/>
            <person name="Pangilinan J."/>
            <person name="Park H.-J."/>
            <person name="Ramirez L."/>
            <person name="Alfaro M."/>
            <person name="Sun H."/>
            <person name="Tritt A."/>
            <person name="Yoshinaga Y."/>
            <person name="Zwiers L.-H."/>
            <person name="Turgeon B."/>
            <person name="Goodwin S."/>
            <person name="Spatafora J."/>
            <person name="Crous P."/>
            <person name="Grigoriev I."/>
        </authorList>
    </citation>
    <scope>NUCLEOTIDE SEQUENCE</scope>
    <source>
        <strain evidence="1">CBS 473.64</strain>
    </source>
</reference>
<accession>A0A6A6RUI6</accession>
<evidence type="ECO:0000313" key="1">
    <source>
        <dbReference type="EMBL" id="KAF2639216.1"/>
    </source>
</evidence>
<proteinExistence type="predicted"/>